<evidence type="ECO:0000256" key="1">
    <source>
        <dbReference type="ARBA" id="ARBA00001936"/>
    </source>
</evidence>
<feature type="domain" description="STT3/PglB/AglB core" evidence="20">
    <location>
        <begin position="516"/>
        <end position="569"/>
    </location>
</feature>
<dbReference type="InterPro" id="IPR048307">
    <property type="entry name" value="STT3_N"/>
</dbReference>
<dbReference type="GO" id="GO:0005886">
    <property type="term" value="C:plasma membrane"/>
    <property type="evidence" value="ECO:0007669"/>
    <property type="project" value="UniProtKB-SubCell"/>
</dbReference>
<evidence type="ECO:0000256" key="5">
    <source>
        <dbReference type="ARBA" id="ARBA00010810"/>
    </source>
</evidence>
<evidence type="ECO:0000256" key="17">
    <source>
        <dbReference type="SAM" id="MobiDB-lite"/>
    </source>
</evidence>
<evidence type="ECO:0000313" key="22">
    <source>
        <dbReference type="Proteomes" id="UP000825933"/>
    </source>
</evidence>
<comment type="similarity">
    <text evidence="5">Belongs to the STT3 family.</text>
</comment>
<dbReference type="PANTHER" id="PTHR13872">
    <property type="entry name" value="DOLICHYL-DIPHOSPHOOLIGOSACCHARIDE--PROTEIN GLYCOSYLTRANSFERASE SUBUNIT"/>
    <property type="match status" value="1"/>
</dbReference>
<evidence type="ECO:0000256" key="4">
    <source>
        <dbReference type="ARBA" id="ARBA00004922"/>
    </source>
</evidence>
<accession>A0A8T5UUS0</accession>
<dbReference type="EMBL" id="JAIOUQ010000009">
    <property type="protein sequence ID" value="MBZ2165967.1"/>
    <property type="molecule type" value="Genomic_DNA"/>
</dbReference>
<dbReference type="AlphaFoldDB" id="A0A8T5UUS0"/>
<keyword evidence="9 18" id="KW-0812">Transmembrane</keyword>
<keyword evidence="22" id="KW-1185">Reference proteome</keyword>
<comment type="pathway">
    <text evidence="4">Protein modification; protein glycosylation.</text>
</comment>
<proteinExistence type="inferred from homology"/>
<feature type="transmembrane region" description="Helical" evidence="18">
    <location>
        <begin position="124"/>
        <end position="144"/>
    </location>
</feature>
<dbReference type="GO" id="GO:0046872">
    <property type="term" value="F:metal ion binding"/>
    <property type="evidence" value="ECO:0007669"/>
    <property type="project" value="UniProtKB-KW"/>
</dbReference>
<evidence type="ECO:0000259" key="20">
    <source>
        <dbReference type="Pfam" id="PF21436"/>
    </source>
</evidence>
<feature type="transmembrane region" description="Helical" evidence="18">
    <location>
        <begin position="439"/>
        <end position="456"/>
    </location>
</feature>
<evidence type="ECO:0000256" key="2">
    <source>
        <dbReference type="ARBA" id="ARBA00001946"/>
    </source>
</evidence>
<keyword evidence="12 18" id="KW-1133">Transmembrane helix</keyword>
<keyword evidence="11" id="KW-0460">Magnesium</keyword>
<organism evidence="21 22">
    <name type="scientific">Methanobacterium spitsbergense</name>
    <dbReference type="NCBI Taxonomy" id="2874285"/>
    <lineage>
        <taxon>Archaea</taxon>
        <taxon>Methanobacteriati</taxon>
        <taxon>Methanobacteriota</taxon>
        <taxon>Methanomada group</taxon>
        <taxon>Methanobacteria</taxon>
        <taxon>Methanobacteriales</taxon>
        <taxon>Methanobacteriaceae</taxon>
        <taxon>Methanobacterium</taxon>
    </lineage>
</organism>
<sequence>MSAKELLFKYKSLIIIILLFLLVFSIRAEAANIGGVPDQMKSYYQDQTGLPYFSEMDSYYNFRLTQDLVNHGYLGDTKINGTQWDLHSSYPAGKSAEYPPLIAYLTEIGYVIVNIFAKVPLATVSFWIGAFIASLAVIPAYLLVKKITNDYGGITAGLLVGLAPSYFAHTFAGFFDTDMFNMLIPLLVVMFFVMSILANNFRNRTIYASLAAISMLIFTLAWQGWWYIYYLIIASAVIYLIVNKYIFHLKPKQSTEGLNGRLAWFNDKPEVFSLIVFLILSMILMAISLGVTGLLGALTEPINVNQLQAAVQTTSYPNVYISVSELQIPGISEIINGVGGYLPFFFGFFGVIALCLNLRTKKEKKEVPEKKTRKPRRRGKPNRRRKEDTETKAEKVIIKPDIGDQKRNYIFYIILFTIWLLITIYAMTKGVRFIENFSLPIALSAGIFVGLLYDYIKDHVSNTSYQTVVMAIIVIVVAFSPVATAYGISSAVVPGTDDSMVNSLEWVKNNTSNNTIITSWWDYGHLFTAVADRPVTFDGSSQNSPRAYWVGKALLTSNETLSAGILRMLASSGDMAPLILDNYTKSSGKSADILSSILGVDKQTALTIMTTTYGLTPEQAQNVVQYTHPDNPTPDVLITSSDMIQKAGWWSYFGSWNFTSNNGTNYQYLTAQMNSTTVNNKTLLIGNNAVVAQANGTSISAGLVNTNNIKTNDTNQILNQISTELTTGNGSLVIQPHKLTIISNDTITQTVVSNSSQYSILLINQNNTYISVAMNKELEDSMFTRLFFMGGAGLTHFKSIYGQPGVMVWGVTY</sequence>
<dbReference type="PANTHER" id="PTHR13872:SF1">
    <property type="entry name" value="DOLICHYL-DIPHOSPHOOLIGOSACCHARIDE--PROTEIN GLYCOSYLTRANSFERASE SUBUNIT STT3B"/>
    <property type="match status" value="1"/>
</dbReference>
<feature type="transmembrane region" description="Helical" evidence="18">
    <location>
        <begin position="180"/>
        <end position="198"/>
    </location>
</feature>
<comment type="cofactor">
    <cofactor evidence="2">
        <name>Mg(2+)</name>
        <dbReference type="ChEBI" id="CHEBI:18420"/>
    </cofactor>
</comment>
<evidence type="ECO:0000256" key="16">
    <source>
        <dbReference type="ARBA" id="ARBA00034066"/>
    </source>
</evidence>
<keyword evidence="10" id="KW-0479">Metal-binding</keyword>
<dbReference type="InterPro" id="IPR003674">
    <property type="entry name" value="Oligo_trans_STT3"/>
</dbReference>
<feature type="domain" description="Oligosaccharyl transferase STT3 N-terminal" evidence="19">
    <location>
        <begin position="27"/>
        <end position="478"/>
    </location>
</feature>
<name>A0A8T5UUS0_9EURY</name>
<dbReference type="Gene3D" id="3.40.50.12610">
    <property type="match status" value="1"/>
</dbReference>
<reference evidence="22" key="1">
    <citation type="journal article" date="2022" name="Microbiol. Resour. Announc.">
        <title>Draft Genome Sequence of a Methanogenic Archaeon from West Spitsbergen Permafrost.</title>
        <authorList>
            <person name="Trubitsyn V."/>
            <person name="Rivkina E."/>
            <person name="Shcherbakova V."/>
        </authorList>
    </citation>
    <scope>NUCLEOTIDE SEQUENCE [LARGE SCALE GENOMIC DNA]</scope>
    <source>
        <strain evidence="22">VT</strain>
    </source>
</reference>
<evidence type="ECO:0000256" key="7">
    <source>
        <dbReference type="ARBA" id="ARBA00022676"/>
    </source>
</evidence>
<dbReference type="Pfam" id="PF02516">
    <property type="entry name" value="STT3"/>
    <property type="match status" value="1"/>
</dbReference>
<dbReference type="Pfam" id="PF21436">
    <property type="entry name" value="STT3-PglB_core"/>
    <property type="match status" value="1"/>
</dbReference>
<evidence type="ECO:0000256" key="10">
    <source>
        <dbReference type="ARBA" id="ARBA00022723"/>
    </source>
</evidence>
<comment type="subcellular location">
    <subcellularLocation>
        <location evidence="3">Cell membrane</location>
        <topology evidence="3">Multi-pass membrane protein</topology>
    </subcellularLocation>
</comment>
<feature type="transmembrane region" description="Helical" evidence="18">
    <location>
        <begin position="205"/>
        <end position="222"/>
    </location>
</feature>
<feature type="transmembrane region" description="Helical" evidence="18">
    <location>
        <begin position="468"/>
        <end position="488"/>
    </location>
</feature>
<comment type="cofactor">
    <cofactor evidence="1">
        <name>Mn(2+)</name>
        <dbReference type="ChEBI" id="CHEBI:29035"/>
    </cofactor>
</comment>
<evidence type="ECO:0000256" key="13">
    <source>
        <dbReference type="ARBA" id="ARBA00023136"/>
    </source>
</evidence>
<evidence type="ECO:0000256" key="14">
    <source>
        <dbReference type="ARBA" id="ARBA00023211"/>
    </source>
</evidence>
<evidence type="ECO:0000256" key="3">
    <source>
        <dbReference type="ARBA" id="ARBA00004651"/>
    </source>
</evidence>
<dbReference type="GO" id="GO:0004576">
    <property type="term" value="F:oligosaccharyl transferase activity"/>
    <property type="evidence" value="ECO:0007669"/>
    <property type="project" value="InterPro"/>
</dbReference>
<feature type="transmembrane region" description="Helical" evidence="18">
    <location>
        <begin position="228"/>
        <end position="247"/>
    </location>
</feature>
<feature type="compositionally biased region" description="Basic residues" evidence="17">
    <location>
        <begin position="371"/>
        <end position="384"/>
    </location>
</feature>
<comment type="caution">
    <text evidence="21">The sequence shown here is derived from an EMBL/GenBank/DDBJ whole genome shotgun (WGS) entry which is preliminary data.</text>
</comment>
<feature type="transmembrane region" description="Helical" evidence="18">
    <location>
        <begin position="334"/>
        <end position="356"/>
    </location>
</feature>
<gene>
    <name evidence="21" type="ORF">K8N75_07950</name>
</gene>
<keyword evidence="13 18" id="KW-0472">Membrane</keyword>
<feature type="region of interest" description="Disordered" evidence="17">
    <location>
        <begin position="365"/>
        <end position="391"/>
    </location>
</feature>
<evidence type="ECO:0000256" key="8">
    <source>
        <dbReference type="ARBA" id="ARBA00022679"/>
    </source>
</evidence>
<keyword evidence="7" id="KW-0328">Glycosyltransferase</keyword>
<keyword evidence="8" id="KW-0808">Transferase</keyword>
<evidence type="ECO:0000313" key="21">
    <source>
        <dbReference type="EMBL" id="MBZ2165967.1"/>
    </source>
</evidence>
<evidence type="ECO:0000256" key="18">
    <source>
        <dbReference type="SAM" id="Phobius"/>
    </source>
</evidence>
<evidence type="ECO:0000259" key="19">
    <source>
        <dbReference type="Pfam" id="PF02516"/>
    </source>
</evidence>
<dbReference type="Proteomes" id="UP000825933">
    <property type="component" value="Unassembled WGS sequence"/>
</dbReference>
<feature type="transmembrane region" description="Helical" evidence="18">
    <location>
        <begin position="271"/>
        <end position="298"/>
    </location>
</feature>
<dbReference type="EC" id="2.4.99.21" evidence="6"/>
<dbReference type="InterPro" id="IPR048999">
    <property type="entry name" value="STT3-PglB_core"/>
</dbReference>
<evidence type="ECO:0000256" key="6">
    <source>
        <dbReference type="ARBA" id="ARBA00012602"/>
    </source>
</evidence>
<feature type="transmembrane region" description="Helical" evidence="18">
    <location>
        <begin position="409"/>
        <end position="427"/>
    </location>
</feature>
<evidence type="ECO:0000256" key="9">
    <source>
        <dbReference type="ARBA" id="ARBA00022692"/>
    </source>
</evidence>
<evidence type="ECO:0000256" key="11">
    <source>
        <dbReference type="ARBA" id="ARBA00022842"/>
    </source>
</evidence>
<keyword evidence="14" id="KW-0464">Manganese</keyword>
<protein>
    <recommendedName>
        <fullName evidence="6">dolichyl-phosphooligosaccharide-protein glycotransferase</fullName>
        <ecNumber evidence="6">2.4.99.21</ecNumber>
    </recommendedName>
    <alternativeName>
        <fullName evidence="15">Oligosaccharyl transferase</fullName>
    </alternativeName>
</protein>
<evidence type="ECO:0000256" key="12">
    <source>
        <dbReference type="ARBA" id="ARBA00022989"/>
    </source>
</evidence>
<feature type="transmembrane region" description="Helical" evidence="18">
    <location>
        <begin position="151"/>
        <end position="168"/>
    </location>
</feature>
<comment type="catalytic activity">
    <reaction evidence="16">
        <text>an archaeal dolichyl phosphooligosaccharide + [protein]-L-asparagine = an archaeal dolichyl phosphate + a glycoprotein with the oligosaccharide chain attached by N-beta-D-glycosyl linkage to a protein L-asparagine.</text>
        <dbReference type="EC" id="2.4.99.21"/>
    </reaction>
</comment>
<dbReference type="RefSeq" id="WP_223791560.1">
    <property type="nucleotide sequence ID" value="NZ_JAIOUQ010000009.1"/>
</dbReference>
<evidence type="ECO:0000256" key="15">
    <source>
        <dbReference type="ARBA" id="ARBA00030679"/>
    </source>
</evidence>